<accession>A0AAC9CZW7</accession>
<evidence type="ECO:0000313" key="6">
    <source>
        <dbReference type="Proteomes" id="UP000199307"/>
    </source>
</evidence>
<dbReference type="KEGG" id="fjg:BB050_01858"/>
<dbReference type="EMBL" id="FMVC01000001">
    <property type="protein sequence ID" value="SCY03595.1"/>
    <property type="molecule type" value="Genomic_DNA"/>
</dbReference>
<evidence type="ECO:0000256" key="1">
    <source>
        <dbReference type="SAM" id="SignalP"/>
    </source>
</evidence>
<dbReference type="Gene3D" id="2.130.10.10">
    <property type="entry name" value="YVTN repeat-like/Quinoprotein amine dehydrogenase"/>
    <property type="match status" value="1"/>
</dbReference>
<feature type="signal peptide" evidence="1">
    <location>
        <begin position="1"/>
        <end position="22"/>
    </location>
</feature>
<dbReference type="SUPFAM" id="SSF50998">
    <property type="entry name" value="Quinoprotein alcohol dehydrogenase-like"/>
    <property type="match status" value="2"/>
</dbReference>
<dbReference type="GeneID" id="32307739"/>
<evidence type="ECO:0000259" key="2">
    <source>
        <dbReference type="Pfam" id="PF13360"/>
    </source>
</evidence>
<evidence type="ECO:0000313" key="4">
    <source>
        <dbReference type="EMBL" id="SCY03595.1"/>
    </source>
</evidence>
<evidence type="ECO:0000313" key="5">
    <source>
        <dbReference type="Proteomes" id="UP000093276"/>
    </source>
</evidence>
<feature type="domain" description="Pyrrolo-quinoline quinone repeat" evidence="2">
    <location>
        <begin position="52"/>
        <end position="274"/>
    </location>
</feature>
<dbReference type="Gene3D" id="2.140.10.10">
    <property type="entry name" value="Quinoprotein alcohol dehydrogenase-like superfamily"/>
    <property type="match status" value="1"/>
</dbReference>
<dbReference type="AlphaFoldDB" id="A0AAC9CZW7"/>
<dbReference type="InterPro" id="IPR011047">
    <property type="entry name" value="Quinoprotein_ADH-like_sf"/>
</dbReference>
<keyword evidence="1" id="KW-0732">Signal</keyword>
<dbReference type="Proteomes" id="UP000093276">
    <property type="component" value="Chromosome"/>
</dbReference>
<dbReference type="Pfam" id="PF13360">
    <property type="entry name" value="PQQ_2"/>
    <property type="match status" value="1"/>
</dbReference>
<keyword evidence="6" id="KW-1185">Reference proteome</keyword>
<dbReference type="PANTHER" id="PTHR34512:SF30">
    <property type="entry name" value="OUTER MEMBRANE PROTEIN ASSEMBLY FACTOR BAMB"/>
    <property type="match status" value="1"/>
</dbReference>
<reference evidence="4 6" key="2">
    <citation type="submission" date="2016-10" db="EMBL/GenBank/DDBJ databases">
        <authorList>
            <person name="Varghese N."/>
            <person name="Submissions S."/>
        </authorList>
    </citation>
    <scope>NUCLEOTIDE SEQUENCE [LARGE SCALE GENOMIC DNA]</scope>
    <source>
        <strain evidence="4 6">CGMCC 1.6859</strain>
    </source>
</reference>
<evidence type="ECO:0000313" key="3">
    <source>
        <dbReference type="EMBL" id="AOC94984.1"/>
    </source>
</evidence>
<dbReference type="InterPro" id="IPR002372">
    <property type="entry name" value="PQQ_rpt_dom"/>
</dbReference>
<reference evidence="3 5" key="1">
    <citation type="submission" date="2016-08" db="EMBL/GenBank/DDBJ databases">
        <title>Complete genome sequence of Flavobacterium johnsoniae strain GSE09, a volatile-producing biocontrol agent isolated from cucumber (Cucumis sativus).</title>
        <authorList>
            <person name="Jeong J.-J."/>
            <person name="Oh J.Y."/>
            <person name="Jim Y.J."/>
            <person name="Sang M.K."/>
            <person name="Kim K.D."/>
        </authorList>
    </citation>
    <scope>NUCLEOTIDE SEQUENCE [LARGE SCALE GENOMIC DNA]</scope>
    <source>
        <strain evidence="3 5">GSE09</strain>
    </source>
</reference>
<dbReference type="Proteomes" id="UP000199307">
    <property type="component" value="Unassembled WGS sequence"/>
</dbReference>
<sequence>MKKITFSIILLLSVAVSSIAQRKYDEIVTTENAVQDLVQNGVTGIVVFKEGASIKGLDPETKKVVWTLTKEDFGGRSVLDIAGDTDLTKLFADKSTLTNVPGSPYVEAYLESKYLIINTDTGKVVYNSAKESFWVTQSDFIPETNEYLLTLKKDGDMAIALLDMTTGELKWNTTVDKAKSLFSFSFKESVNTNVAKVHGSVIYYLLYGKLYSFDRATGKLNWKGEEDYSKFFLTQNDKNIVVVNNTGTFSTKQYLNVLNTETGKSIWKESIKTKRVVYLEDWGTKILVAHYSGFNFFDLNTGEKIWKKDARGDGLKRVIPIDQDFLYVAENEMMLINKDGEKLWKKFIEISDDKEDPIYYLGKVGEKVMYLTGTYGNMVDYKTGVKLWKRNINFDKNRPVLPTYDETTNSYLVYNDEKLYKFDPSISDKPEPFAKVNIKREKELNSIEQFPWGVVLSGPLEVMGVNMDGTVKYHLTYSQPGEGTRRLIKSAAIVGSIGLGVGAGVSEFKGSEVTMTYRDSDGNMRTSVLKKEDKTNKDQAKAYAAGAAALGVVAAKFNSRFNAMKQNRDFSYIFAKADSGEKILVKVSKVDGVEVDKIIFNNNKPIYEVDPATQNIFYVSDKSIQIFNRKEK</sequence>
<name>A0AAC9CZW7_9FLAO</name>
<feature type="chain" id="PRO_5042014078" evidence="1">
    <location>
        <begin position="23"/>
        <end position="632"/>
    </location>
</feature>
<organism evidence="3 5">
    <name type="scientific">Flavobacterium anhuiense</name>
    <dbReference type="NCBI Taxonomy" id="459526"/>
    <lineage>
        <taxon>Bacteria</taxon>
        <taxon>Pseudomonadati</taxon>
        <taxon>Bacteroidota</taxon>
        <taxon>Flavobacteriia</taxon>
        <taxon>Flavobacteriales</taxon>
        <taxon>Flavobacteriaceae</taxon>
        <taxon>Flavobacterium</taxon>
    </lineage>
</organism>
<dbReference type="EMBL" id="CP016907">
    <property type="protein sequence ID" value="AOC94984.1"/>
    <property type="molecule type" value="Genomic_DNA"/>
</dbReference>
<dbReference type="RefSeq" id="WP_008465302.1">
    <property type="nucleotide sequence ID" value="NZ_CP016907.1"/>
</dbReference>
<proteinExistence type="predicted"/>
<dbReference type="PANTHER" id="PTHR34512">
    <property type="entry name" value="CELL SURFACE PROTEIN"/>
    <property type="match status" value="1"/>
</dbReference>
<protein>
    <submittedName>
        <fullName evidence="3 4">Outer membrane protein assembly factor BamB</fullName>
    </submittedName>
</protein>
<dbReference type="InterPro" id="IPR015943">
    <property type="entry name" value="WD40/YVTN_repeat-like_dom_sf"/>
</dbReference>
<gene>
    <name evidence="3" type="primary">bamB_2</name>
    <name evidence="3" type="ORF">BB050_01858</name>
    <name evidence="4" type="ORF">SAMN02927916_1165</name>
</gene>